<dbReference type="Proteomes" id="UP000183371">
    <property type="component" value="Unassembled WGS sequence"/>
</dbReference>
<gene>
    <name evidence="1" type="ORF">SAMN05444141_103527</name>
</gene>
<organism evidence="1 2">
    <name type="scientific">Pseudovibrio denitrificans</name>
    <dbReference type="NCBI Taxonomy" id="258256"/>
    <lineage>
        <taxon>Bacteria</taxon>
        <taxon>Pseudomonadati</taxon>
        <taxon>Pseudomonadota</taxon>
        <taxon>Alphaproteobacteria</taxon>
        <taxon>Hyphomicrobiales</taxon>
        <taxon>Stappiaceae</taxon>
        <taxon>Pseudovibrio</taxon>
    </lineage>
</organism>
<sequence length="100" mass="11211">MFDLNKNNKNAAAQQELKAQLEALRSKSGTKVEEERVEGVQKSVLDRAAAPREVQLTHDIAAAREKYRAASSEEDKKAAMKHISDLEMRLAMEKEKNAKS</sequence>
<evidence type="ECO:0000313" key="1">
    <source>
        <dbReference type="EMBL" id="SFT80804.1"/>
    </source>
</evidence>
<dbReference type="AlphaFoldDB" id="A0A1I7B145"/>
<dbReference type="RefSeq" id="WP_008548432.1">
    <property type="nucleotide sequence ID" value="NZ_FPBD01000003.1"/>
</dbReference>
<accession>A0A1I7B145</accession>
<keyword evidence="2" id="KW-1185">Reference proteome</keyword>
<reference evidence="2" key="1">
    <citation type="submission" date="2016-10" db="EMBL/GenBank/DDBJ databases">
        <authorList>
            <person name="Varghese N."/>
            <person name="Submissions S."/>
        </authorList>
    </citation>
    <scope>NUCLEOTIDE SEQUENCE [LARGE SCALE GENOMIC DNA]</scope>
    <source>
        <strain evidence="2">DSM 17465</strain>
    </source>
</reference>
<name>A0A1I7B145_9HYPH</name>
<dbReference type="EMBL" id="FPBD01000003">
    <property type="protein sequence ID" value="SFT80804.1"/>
    <property type="molecule type" value="Genomic_DNA"/>
</dbReference>
<proteinExistence type="predicted"/>
<protein>
    <submittedName>
        <fullName evidence="1">Uncharacterized protein</fullName>
    </submittedName>
</protein>
<evidence type="ECO:0000313" key="2">
    <source>
        <dbReference type="Proteomes" id="UP000183371"/>
    </source>
</evidence>